<dbReference type="InterPro" id="IPR038683">
    <property type="entry name" value="IL17RA/B_FnIII-like_1_sf"/>
</dbReference>
<feature type="domain" description="IL17RA/B N-terminal" evidence="6">
    <location>
        <begin position="48"/>
        <end position="201"/>
    </location>
</feature>
<proteinExistence type="predicted"/>
<comment type="subcellular location">
    <subcellularLocation>
        <location evidence="1">Cell membrane</location>
        <topology evidence="1">Single-pass type I membrane protein</topology>
    </subcellularLocation>
</comment>
<dbReference type="InterPro" id="IPR039465">
    <property type="entry name" value="IL-17_rcpt-like"/>
</dbReference>
<dbReference type="AlphaFoldDB" id="A0A6I8NNY5"/>
<feature type="region of interest" description="Disordered" evidence="4">
    <location>
        <begin position="246"/>
        <end position="293"/>
    </location>
</feature>
<keyword evidence="8" id="KW-1185">Reference proteome</keyword>
<feature type="chain" id="PRO_5026262206" description="IL17RA/B N-terminal domain-containing protein" evidence="5">
    <location>
        <begin position="33"/>
        <end position="293"/>
    </location>
</feature>
<evidence type="ECO:0000256" key="2">
    <source>
        <dbReference type="ARBA" id="ARBA00022475"/>
    </source>
</evidence>
<dbReference type="InParanoid" id="A0A6I8NNY5"/>
<dbReference type="GeneTree" id="ENSGT00940000159018"/>
<keyword evidence="2" id="KW-1003">Cell membrane</keyword>
<keyword evidence="2" id="KW-0472">Membrane</keyword>
<evidence type="ECO:0000256" key="5">
    <source>
        <dbReference type="SAM" id="SignalP"/>
    </source>
</evidence>
<dbReference type="PANTHER" id="PTHR15583:SF13">
    <property type="entry name" value="INTERLEUKIN-17 RECEPTOR A"/>
    <property type="match status" value="1"/>
</dbReference>
<dbReference type="Gene3D" id="2.60.40.2150">
    <property type="entry name" value="Interleukin-17 receptor A/B, fibronectin-III-like domain 2"/>
    <property type="match status" value="1"/>
</dbReference>
<dbReference type="Gene3D" id="2.60.40.2160">
    <property type="entry name" value="Interleukin-17 receptor A/B, fibronectin-III-like domain 1"/>
    <property type="match status" value="1"/>
</dbReference>
<evidence type="ECO:0000256" key="1">
    <source>
        <dbReference type="ARBA" id="ARBA00004251"/>
    </source>
</evidence>
<feature type="signal peptide" evidence="5">
    <location>
        <begin position="1"/>
        <end position="32"/>
    </location>
</feature>
<protein>
    <recommendedName>
        <fullName evidence="6">IL17RA/B N-terminal domain-containing protein</fullName>
    </recommendedName>
</protein>
<dbReference type="GO" id="GO:0030368">
    <property type="term" value="F:interleukin-17 receptor activity"/>
    <property type="evidence" value="ECO:0007669"/>
    <property type="project" value="InterPro"/>
</dbReference>
<evidence type="ECO:0000313" key="8">
    <source>
        <dbReference type="Proteomes" id="UP000002279"/>
    </source>
</evidence>
<reference evidence="7" key="1">
    <citation type="submission" date="2025-08" db="UniProtKB">
        <authorList>
            <consortium name="Ensembl"/>
        </authorList>
    </citation>
    <scope>IDENTIFICATION</scope>
    <source>
        <strain evidence="7">Glennie</strain>
    </source>
</reference>
<dbReference type="InterPro" id="IPR032356">
    <property type="entry name" value="IL17R_A/B_N"/>
</dbReference>
<evidence type="ECO:0000256" key="4">
    <source>
        <dbReference type="SAM" id="MobiDB-lite"/>
    </source>
</evidence>
<accession>A0A6I8NNY5</accession>
<dbReference type="OMA" id="NHESEFF"/>
<dbReference type="Ensembl" id="ENSOANT00000053603.1">
    <property type="protein sequence ID" value="ENSOANP00000042353.1"/>
    <property type="gene ID" value="ENSOANG00000044908.1"/>
</dbReference>
<dbReference type="PANTHER" id="PTHR15583">
    <property type="entry name" value="INTERLEUKIN-17 RECEPTOR"/>
    <property type="match status" value="1"/>
</dbReference>
<dbReference type="Bgee" id="ENSOANG00000044908">
    <property type="expression patterns" value="Expressed in liver and 7 other cell types or tissues"/>
</dbReference>
<evidence type="ECO:0000313" key="7">
    <source>
        <dbReference type="Ensembl" id="ENSOANP00000042353.1"/>
    </source>
</evidence>
<organism evidence="7 8">
    <name type="scientific">Ornithorhynchus anatinus</name>
    <name type="common">Duckbill platypus</name>
    <dbReference type="NCBI Taxonomy" id="9258"/>
    <lineage>
        <taxon>Eukaryota</taxon>
        <taxon>Metazoa</taxon>
        <taxon>Chordata</taxon>
        <taxon>Craniata</taxon>
        <taxon>Vertebrata</taxon>
        <taxon>Euteleostomi</taxon>
        <taxon>Mammalia</taxon>
        <taxon>Monotremata</taxon>
        <taxon>Ornithorhynchidae</taxon>
        <taxon>Ornithorhynchus</taxon>
    </lineage>
</organism>
<evidence type="ECO:0000259" key="6">
    <source>
        <dbReference type="Pfam" id="PF16556"/>
    </source>
</evidence>
<dbReference type="InterPro" id="IPR043046">
    <property type="entry name" value="IL17RA/B_FnIII-like_2_sf"/>
</dbReference>
<dbReference type="Proteomes" id="UP000002279">
    <property type="component" value="Unplaced"/>
</dbReference>
<reference evidence="7" key="2">
    <citation type="submission" date="2025-09" db="UniProtKB">
        <authorList>
            <consortium name="Ensembl"/>
        </authorList>
    </citation>
    <scope>IDENTIFICATION</scope>
    <source>
        <strain evidence="7">Glennie</strain>
    </source>
</reference>
<evidence type="ECO:0000256" key="3">
    <source>
        <dbReference type="ARBA" id="ARBA00022729"/>
    </source>
</evidence>
<name>A0A6I8NNY5_ORNAN</name>
<dbReference type="Pfam" id="PF16556">
    <property type="entry name" value="IL17R_fnIII_D1"/>
    <property type="match status" value="1"/>
</dbReference>
<sequence length="293" mass="31646">MGGPGVPPPPLPLPLPLPLLLPLLLPGPPASALWLLHFPTPNCSQPGLDCNVKNSTCLHRSWHQPPKWTPTAPRRLSVTLGSARVGAGDLYPVLEITWTVATDGSIVCLRGAELAVLQVSTNEVLCAEFEFPDSPPDQVGPDRNPWRFSFNRFVVEPGQLYEVTVHHLPKLGTDGDDNHHSKRLRVPDCGDPKMRTTTPCVVSGSLWEPDLTAERLENRSLRVTFTPWTEASAHYQILVDGFPETSDKSCHQEFHPVAPVAPPSAPARTPGAGGGVPSNETGAVPRGAPGDRR</sequence>
<dbReference type="GO" id="GO:0005886">
    <property type="term" value="C:plasma membrane"/>
    <property type="evidence" value="ECO:0007669"/>
    <property type="project" value="UniProtKB-SubCell"/>
</dbReference>
<keyword evidence="3 5" id="KW-0732">Signal</keyword>
<dbReference type="Pfam" id="PF16578">
    <property type="entry name" value="IL17R_fnIII_D2"/>
    <property type="match status" value="1"/>
</dbReference>